<dbReference type="OrthoDB" id="6434964at2759"/>
<reference evidence="2 3" key="1">
    <citation type="journal article" date="2019" name="Sci. Rep.">
        <title>Orb-weaving spider Araneus ventricosus genome elucidates the spidroin gene catalogue.</title>
        <authorList>
            <person name="Kono N."/>
            <person name="Nakamura H."/>
            <person name="Ohtoshi R."/>
            <person name="Moran D.A.P."/>
            <person name="Shinohara A."/>
            <person name="Yoshida Y."/>
            <person name="Fujiwara M."/>
            <person name="Mori M."/>
            <person name="Tomita M."/>
            <person name="Arakawa K."/>
        </authorList>
    </citation>
    <scope>NUCLEOTIDE SEQUENCE [LARGE SCALE GENOMIC DNA]</scope>
</reference>
<dbReference type="Pfam" id="PF01582">
    <property type="entry name" value="TIR"/>
    <property type="match status" value="1"/>
</dbReference>
<dbReference type="InterPro" id="IPR000157">
    <property type="entry name" value="TIR_dom"/>
</dbReference>
<dbReference type="AlphaFoldDB" id="A0A4Y2FZZ2"/>
<sequence>MAIESTRRGISLPAEATFPLPSHPKQKTCILLYVMGYVRSFRTHLDRSRSKPSRSFGLDARRPVTFDPDPGPIELEDKEPFYSLFVPPRDLRAGKFELDQQLEEVRNSKRVIIIVSQNFIDNEVCMEIFRVAFLSDLEEKHYRIIPIIVGTLPPLSELDPSLKVALQSTKRQRFGQKLLWEMVRFAMPEKSHITEASEIDDDIDMPLLNAW</sequence>
<dbReference type="Gene3D" id="3.40.50.10140">
    <property type="entry name" value="Toll/interleukin-1 receptor homology (TIR) domain"/>
    <property type="match status" value="1"/>
</dbReference>
<evidence type="ECO:0000259" key="1">
    <source>
        <dbReference type="PROSITE" id="PS50104"/>
    </source>
</evidence>
<evidence type="ECO:0000313" key="3">
    <source>
        <dbReference type="Proteomes" id="UP000499080"/>
    </source>
</evidence>
<dbReference type="GO" id="GO:0007165">
    <property type="term" value="P:signal transduction"/>
    <property type="evidence" value="ECO:0007669"/>
    <property type="project" value="InterPro"/>
</dbReference>
<keyword evidence="3" id="KW-1185">Reference proteome</keyword>
<comment type="caution">
    <text evidence="2">The sequence shown here is derived from an EMBL/GenBank/DDBJ whole genome shotgun (WGS) entry which is preliminary data.</text>
</comment>
<gene>
    <name evidence="2" type="ORF">AVEN_271532_1</name>
</gene>
<evidence type="ECO:0000313" key="2">
    <source>
        <dbReference type="EMBL" id="GBM46587.1"/>
    </source>
</evidence>
<dbReference type="Proteomes" id="UP000499080">
    <property type="component" value="Unassembled WGS sequence"/>
</dbReference>
<dbReference type="SUPFAM" id="SSF52200">
    <property type="entry name" value="Toll/Interleukin receptor TIR domain"/>
    <property type="match status" value="1"/>
</dbReference>
<protein>
    <recommendedName>
        <fullName evidence="1">TIR domain-containing protein</fullName>
    </recommendedName>
</protein>
<dbReference type="EMBL" id="BGPR01001142">
    <property type="protein sequence ID" value="GBM46587.1"/>
    <property type="molecule type" value="Genomic_DNA"/>
</dbReference>
<organism evidence="2 3">
    <name type="scientific">Araneus ventricosus</name>
    <name type="common">Orbweaver spider</name>
    <name type="synonym">Epeira ventricosa</name>
    <dbReference type="NCBI Taxonomy" id="182803"/>
    <lineage>
        <taxon>Eukaryota</taxon>
        <taxon>Metazoa</taxon>
        <taxon>Ecdysozoa</taxon>
        <taxon>Arthropoda</taxon>
        <taxon>Chelicerata</taxon>
        <taxon>Arachnida</taxon>
        <taxon>Araneae</taxon>
        <taxon>Araneomorphae</taxon>
        <taxon>Entelegynae</taxon>
        <taxon>Araneoidea</taxon>
        <taxon>Araneidae</taxon>
        <taxon>Araneus</taxon>
    </lineage>
</organism>
<dbReference type="InterPro" id="IPR035897">
    <property type="entry name" value="Toll_tir_struct_dom_sf"/>
</dbReference>
<proteinExistence type="predicted"/>
<feature type="domain" description="TIR" evidence="1">
    <location>
        <begin position="51"/>
        <end position="187"/>
    </location>
</feature>
<name>A0A4Y2FZZ2_ARAVE</name>
<accession>A0A4Y2FZZ2</accession>
<dbReference type="PROSITE" id="PS50104">
    <property type="entry name" value="TIR"/>
    <property type="match status" value="1"/>
</dbReference>